<dbReference type="InterPro" id="IPR052097">
    <property type="entry name" value="SET-MYND_domain_protein"/>
</dbReference>
<reference evidence="5" key="1">
    <citation type="submission" date="2023-01" db="EMBL/GenBank/DDBJ databases">
        <title>Key to firefly adult light organ development and bioluminescence: homeobox transcription factors regulate luciferase expression and transportation to peroxisome.</title>
        <authorList>
            <person name="Fu X."/>
        </authorList>
    </citation>
    <scope>NUCLEOTIDE SEQUENCE [LARGE SCALE GENOMIC DNA]</scope>
</reference>
<evidence type="ECO:0000313" key="5">
    <source>
        <dbReference type="Proteomes" id="UP001353858"/>
    </source>
</evidence>
<evidence type="ECO:0000256" key="1">
    <source>
        <dbReference type="ARBA" id="ARBA00022603"/>
    </source>
</evidence>
<keyword evidence="3" id="KW-0949">S-adenosyl-L-methionine</keyword>
<name>A0AAN7NWP8_9COLE</name>
<dbReference type="GO" id="GO:0042051">
    <property type="term" value="P:compound eye photoreceptor development"/>
    <property type="evidence" value="ECO:0007669"/>
    <property type="project" value="TreeGrafter"/>
</dbReference>
<keyword evidence="1" id="KW-0489">Methyltransferase</keyword>
<dbReference type="InterPro" id="IPR011990">
    <property type="entry name" value="TPR-like_helical_dom_sf"/>
</dbReference>
<dbReference type="Gene3D" id="6.10.140.2220">
    <property type="match status" value="1"/>
</dbReference>
<evidence type="ECO:0000313" key="4">
    <source>
        <dbReference type="EMBL" id="KAK4874420.1"/>
    </source>
</evidence>
<dbReference type="GO" id="GO:0042826">
    <property type="term" value="F:histone deacetylase binding"/>
    <property type="evidence" value="ECO:0007669"/>
    <property type="project" value="TreeGrafter"/>
</dbReference>
<dbReference type="Gene3D" id="2.170.270.10">
    <property type="entry name" value="SET domain"/>
    <property type="match status" value="1"/>
</dbReference>
<dbReference type="SUPFAM" id="SSF48452">
    <property type="entry name" value="TPR-like"/>
    <property type="match status" value="1"/>
</dbReference>
<comment type="caution">
    <text evidence="4">The sequence shown here is derived from an EMBL/GenBank/DDBJ whole genome shotgun (WGS) entry which is preliminary data.</text>
</comment>
<dbReference type="Proteomes" id="UP001353858">
    <property type="component" value="Unassembled WGS sequence"/>
</dbReference>
<sequence length="653" mass="74847">MFDKDYFLRCSEKTLQTNDKGFFLQFADHVAEVAGSNWIKNVFGKLQTDRERIRIIYQYKPVKEIVCETLSHVQEIYRKKNAEISQKRRKEVEKLITKGTDLKTLVLACQSVLRAPPTGETHTIDDGFTLSLSYWTRATVLIDLKKYSLALLDIQAALKEGLSEELKSEAYFKMGICYKGKGELAKSNISFNLAEKLLEGNFHKLKKIEEYKLRNFKEVLEIDRRVCPSVTDGPHTEFPKASKKIHVKCQKDQGRFVVANENIKTGDTLVVEEPITACLLPDCFATHCHHCFDRLVSPVGCFDCASIAFCKAECRDAALKSYHKYECHFSDLLIGSGMSILCHSALRMVTQWSLKETLSKYKDSRTFCTHSHLRPAEDFLQRTLMAAFLLRCLQKSNYFLDGEANEDVIPNEEEFQVGELLLYYLQMLQFNAHEIYETKCEAEHRFKTAKSGYIGIAIYPTAALFNHDCYPAVTRHFVGKKIIITAVRPLNTGELIGENYGPIFTRKPLLSRQRTLSARYWFKCKCEACQNDWPSYDNGLKDINRRLRCPNNSCTNMFTANPTKEKVTCPKCKKVVNLVDYLAQINDVEAQYQTAFAAVDSQEPEKAIRILCEAIDNYHKVSRPPHYETQVAQEILRACLADFGNVYNYVAKK</sequence>
<dbReference type="GO" id="GO:0005737">
    <property type="term" value="C:cytoplasm"/>
    <property type="evidence" value="ECO:0007669"/>
    <property type="project" value="TreeGrafter"/>
</dbReference>
<dbReference type="AlphaFoldDB" id="A0AAN7NWP8"/>
<accession>A0AAN7NWP8</accession>
<organism evidence="4 5">
    <name type="scientific">Aquatica leii</name>
    <dbReference type="NCBI Taxonomy" id="1421715"/>
    <lineage>
        <taxon>Eukaryota</taxon>
        <taxon>Metazoa</taxon>
        <taxon>Ecdysozoa</taxon>
        <taxon>Arthropoda</taxon>
        <taxon>Hexapoda</taxon>
        <taxon>Insecta</taxon>
        <taxon>Pterygota</taxon>
        <taxon>Neoptera</taxon>
        <taxon>Endopterygota</taxon>
        <taxon>Coleoptera</taxon>
        <taxon>Polyphaga</taxon>
        <taxon>Elateriformia</taxon>
        <taxon>Elateroidea</taxon>
        <taxon>Lampyridae</taxon>
        <taxon>Luciolinae</taxon>
        <taxon>Aquatica</taxon>
    </lineage>
</organism>
<evidence type="ECO:0008006" key="6">
    <source>
        <dbReference type="Google" id="ProtNLM"/>
    </source>
</evidence>
<dbReference type="PANTHER" id="PTHR46165:SF5">
    <property type="entry name" value="RE32936P"/>
    <property type="match status" value="1"/>
</dbReference>
<dbReference type="Gene3D" id="1.10.220.160">
    <property type="match status" value="1"/>
</dbReference>
<dbReference type="CDD" id="cd10536">
    <property type="entry name" value="SET_SMYD4"/>
    <property type="match status" value="1"/>
</dbReference>
<keyword evidence="5" id="KW-1185">Reference proteome</keyword>
<evidence type="ECO:0000256" key="2">
    <source>
        <dbReference type="ARBA" id="ARBA00022679"/>
    </source>
</evidence>
<dbReference type="GO" id="GO:0032259">
    <property type="term" value="P:methylation"/>
    <property type="evidence" value="ECO:0007669"/>
    <property type="project" value="UniProtKB-KW"/>
</dbReference>
<proteinExistence type="predicted"/>
<dbReference type="GO" id="GO:0008168">
    <property type="term" value="F:methyltransferase activity"/>
    <property type="evidence" value="ECO:0007669"/>
    <property type="project" value="UniProtKB-KW"/>
</dbReference>
<dbReference type="InterPro" id="IPR044421">
    <property type="entry name" value="SMYD4_SET"/>
</dbReference>
<keyword evidence="2" id="KW-0808">Transferase</keyword>
<gene>
    <name evidence="4" type="ORF">RN001_013780</name>
</gene>
<evidence type="ECO:0000256" key="3">
    <source>
        <dbReference type="ARBA" id="ARBA00022691"/>
    </source>
</evidence>
<dbReference type="Gene3D" id="1.25.40.10">
    <property type="entry name" value="Tetratricopeptide repeat domain"/>
    <property type="match status" value="1"/>
</dbReference>
<dbReference type="InterPro" id="IPR046341">
    <property type="entry name" value="SET_dom_sf"/>
</dbReference>
<dbReference type="PANTHER" id="PTHR46165">
    <property type="entry name" value="SET AND MYND DOMAIN-CONTAINING PROTEIN 4"/>
    <property type="match status" value="1"/>
</dbReference>
<dbReference type="EMBL" id="JARPUR010000006">
    <property type="protein sequence ID" value="KAK4874420.1"/>
    <property type="molecule type" value="Genomic_DNA"/>
</dbReference>
<dbReference type="SUPFAM" id="SSF82199">
    <property type="entry name" value="SET domain"/>
    <property type="match status" value="1"/>
</dbReference>
<dbReference type="GO" id="GO:0005634">
    <property type="term" value="C:nucleus"/>
    <property type="evidence" value="ECO:0007669"/>
    <property type="project" value="TreeGrafter"/>
</dbReference>
<protein>
    <recommendedName>
        <fullName evidence="6">SET and MYND domain-containing protein 4</fullName>
    </recommendedName>
</protein>